<feature type="region of interest" description="Disordered" evidence="1">
    <location>
        <begin position="39"/>
        <end position="60"/>
    </location>
</feature>
<dbReference type="EMBL" id="CDMY01000311">
    <property type="protein sequence ID" value="CEM01827.1"/>
    <property type="molecule type" value="Genomic_DNA"/>
</dbReference>
<feature type="compositionally biased region" description="Gly residues" evidence="1">
    <location>
        <begin position="950"/>
        <end position="959"/>
    </location>
</feature>
<feature type="compositionally biased region" description="Polar residues" evidence="1">
    <location>
        <begin position="589"/>
        <end position="605"/>
    </location>
</feature>
<protein>
    <submittedName>
        <fullName evidence="2">Uncharacterized protein</fullName>
    </submittedName>
</protein>
<reference evidence="2 3" key="1">
    <citation type="submission" date="2014-11" db="EMBL/GenBank/DDBJ databases">
        <authorList>
            <person name="Zhu J."/>
            <person name="Qi W."/>
            <person name="Song R."/>
        </authorList>
    </citation>
    <scope>NUCLEOTIDE SEQUENCE [LARGE SCALE GENOMIC DNA]</scope>
</reference>
<proteinExistence type="predicted"/>
<keyword evidence="3" id="KW-1185">Reference proteome</keyword>
<dbReference type="InParanoid" id="A0A0G4EU74"/>
<dbReference type="VEuPathDB" id="CryptoDB:Vbra_13293"/>
<feature type="region of interest" description="Disordered" evidence="1">
    <location>
        <begin position="931"/>
        <end position="959"/>
    </location>
</feature>
<feature type="compositionally biased region" description="Low complexity" evidence="1">
    <location>
        <begin position="606"/>
        <end position="616"/>
    </location>
</feature>
<evidence type="ECO:0000313" key="3">
    <source>
        <dbReference type="Proteomes" id="UP000041254"/>
    </source>
</evidence>
<dbReference type="Proteomes" id="UP000041254">
    <property type="component" value="Unassembled WGS sequence"/>
</dbReference>
<feature type="region of interest" description="Disordered" evidence="1">
    <location>
        <begin position="681"/>
        <end position="732"/>
    </location>
</feature>
<feature type="compositionally biased region" description="Low complexity" evidence="1">
    <location>
        <begin position="931"/>
        <end position="949"/>
    </location>
</feature>
<name>A0A0G4EU74_VITBC</name>
<organism evidence="2 3">
    <name type="scientific">Vitrella brassicaformis (strain CCMP3155)</name>
    <dbReference type="NCBI Taxonomy" id="1169540"/>
    <lineage>
        <taxon>Eukaryota</taxon>
        <taxon>Sar</taxon>
        <taxon>Alveolata</taxon>
        <taxon>Colpodellida</taxon>
        <taxon>Vitrellaceae</taxon>
        <taxon>Vitrella</taxon>
    </lineage>
</organism>
<gene>
    <name evidence="2" type="ORF">Vbra_13293</name>
</gene>
<feature type="region of interest" description="Disordered" evidence="1">
    <location>
        <begin position="588"/>
        <end position="624"/>
    </location>
</feature>
<feature type="compositionally biased region" description="Low complexity" evidence="1">
    <location>
        <begin position="710"/>
        <end position="725"/>
    </location>
</feature>
<dbReference type="AlphaFoldDB" id="A0A0G4EU74"/>
<accession>A0A0G4EU74</accession>
<feature type="compositionally biased region" description="Basic and acidic residues" evidence="1">
    <location>
        <begin position="697"/>
        <end position="709"/>
    </location>
</feature>
<evidence type="ECO:0000313" key="2">
    <source>
        <dbReference type="EMBL" id="CEM01827.1"/>
    </source>
</evidence>
<evidence type="ECO:0000256" key="1">
    <source>
        <dbReference type="SAM" id="MobiDB-lite"/>
    </source>
</evidence>
<sequence length="959" mass="100357">MSDLSAYSPPTDADDPLEFQTVMRNIVEGAASTMRSFFTSGTTQTSEEAPPPTEPSYQNTNNTYFQQRQEIMQQVTANCTGGSGTHKPRSNHYGDLVVGYRGGGGDGAREGLYGGGARVKGKGGLDVSIAERRGRRLVVTANKEDDGLCKSTFRYAAMPHARICVDSVEQLPSVNFSRIVCGDFNVRCYGLRLNDVRVPIRSTTKALKIQVVTSHASSHATDGDPNTPGTTTATATATAAHTTGSAQLKPDIQLLPNIWNDLQVALGLKEEEDTPPEKIGVDHPYADMITRAGSKGWGAMAKTVKDLPTYQIKIPLAQFEHMTNESTMTLALRPVDAYEEAMAKDYPEELRYELMERLEEAQDESKPKITFRIQIHDRGVIDIENPHTGQKRNMYVCDPEDPLDTALGELVNAKPECMDKTNIARQANGCYIMFQQRFTISMVESVPGTGVGVGVGGGVGEGGSRFLIVTDQGGHRRRLENLMYGTPDRPDNAELMYARPVDLTAQMPPEPIVSGAASVSGPVVHSPAYVSGYAAYGNPYYPSPAAAAAAIDPSTAAAAVAAGMPQYLTITQQPHQAMAAPYLTHTGMGINTDQQPPQYSISYPNQQQHQQQQQQQAYTSFPQGGVSDLSMASLPYGYPGYPGAPTLHQPTYHSATLVAAPTAAAVAAASAAAEAAEAAAEALPVKVDHDDEDGEGDGEREGGMDDRQDTTQQQQQAYQQQQPTQMGAYSSLSPAIGPFGPIPIAHVPIYGQPQPFYQHHQDTTTATATATAATLASHTQAAAGAGAGAAPSSTQFDWASAAQEVVAGGMGVGGVGGVVGGLYSYGTVPSTVGGGYSYPVYSMTTAAAAEAAPAAGGASYSHEAQTQGQYTQASAESIAAAVASSSSYAGAGVGGGYAGGVGVPTPLSAGGPGAAMAMTGMTDMQMQQMQAVATSSQQQGQGQGEAKTAAGGGKTTSIN</sequence>